<evidence type="ECO:0000259" key="3">
    <source>
        <dbReference type="Pfam" id="PF15903"/>
    </source>
</evidence>
<proteinExistence type="inferred from homology"/>
<evidence type="ECO:0000313" key="5">
    <source>
        <dbReference type="Proteomes" id="UP000824540"/>
    </source>
</evidence>
<reference evidence="4" key="1">
    <citation type="thesis" date="2021" institute="BYU ScholarsArchive" country="Provo, UT, USA">
        <title>Applications of and Algorithms for Genome Assembly and Genomic Analyses with an Emphasis on Marine Teleosts.</title>
        <authorList>
            <person name="Pickett B.D."/>
        </authorList>
    </citation>
    <scope>NUCLEOTIDE SEQUENCE</scope>
    <source>
        <strain evidence="4">HI-2016</strain>
    </source>
</reference>
<name>A0A8T2N8W0_9TELE</name>
<dbReference type="EMBL" id="JAFBMS010000129">
    <property type="protein sequence ID" value="KAG9335101.1"/>
    <property type="molecule type" value="Genomic_DNA"/>
</dbReference>
<dbReference type="PANTHER" id="PTHR15829">
    <property type="entry name" value="PROTEIN KINASE PKN/PRK1, EFFECTOR"/>
    <property type="match status" value="1"/>
</dbReference>
<dbReference type="Pfam" id="PF15903">
    <property type="entry name" value="PL48"/>
    <property type="match status" value="1"/>
</dbReference>
<keyword evidence="5" id="KW-1185">Reference proteome</keyword>
<dbReference type="InterPro" id="IPR026136">
    <property type="entry name" value="RIPOR3"/>
</dbReference>
<dbReference type="Proteomes" id="UP000824540">
    <property type="component" value="Unassembled WGS sequence"/>
</dbReference>
<dbReference type="AlphaFoldDB" id="A0A8T2N8W0"/>
<evidence type="ECO:0000256" key="1">
    <source>
        <dbReference type="ARBA" id="ARBA00005744"/>
    </source>
</evidence>
<comment type="similarity">
    <text evidence="1">Belongs to the RIPOR family.</text>
</comment>
<comment type="caution">
    <text evidence="4">The sequence shown here is derived from an EMBL/GenBank/DDBJ whole genome shotgun (WGS) entry which is preliminary data.</text>
</comment>
<dbReference type="OrthoDB" id="9999654at2759"/>
<feature type="region of interest" description="Disordered" evidence="2">
    <location>
        <begin position="53"/>
        <end position="96"/>
    </location>
</feature>
<protein>
    <recommendedName>
        <fullName evidence="3">FAM65 N-terminal domain-containing protein</fullName>
    </recommendedName>
</protein>
<accession>A0A8T2N8W0</accession>
<feature type="region of interest" description="Disordered" evidence="2">
    <location>
        <begin position="1"/>
        <end position="22"/>
    </location>
</feature>
<sequence length="212" mass="24250">MLAPSEQERSPGQFFPLKGTGHEEEGGMSVKLRFECPADSAIVQRSRSFAGFSTLNSRRRTPSMRNSLRSKGTLGRSPRMPYPTGKLASSVSGGPQPEQVDRIFQALRKGLKEYLEGHQTEMDFLSSQQKDSKRNSRLEIRALERYMRRLEFHISKVEELYETYCIQWRLCQGAVNMKKAFSLSPTSRASRDSLLELNRNHRHSIEVRHTAS</sequence>
<dbReference type="PANTHER" id="PTHR15829:SF15">
    <property type="entry name" value="RIPOR FAMILY MEMBER 3"/>
    <property type="match status" value="1"/>
</dbReference>
<evidence type="ECO:0000313" key="4">
    <source>
        <dbReference type="EMBL" id="KAG9335101.1"/>
    </source>
</evidence>
<organism evidence="4 5">
    <name type="scientific">Albula glossodonta</name>
    <name type="common">roundjaw bonefish</name>
    <dbReference type="NCBI Taxonomy" id="121402"/>
    <lineage>
        <taxon>Eukaryota</taxon>
        <taxon>Metazoa</taxon>
        <taxon>Chordata</taxon>
        <taxon>Craniata</taxon>
        <taxon>Vertebrata</taxon>
        <taxon>Euteleostomi</taxon>
        <taxon>Actinopterygii</taxon>
        <taxon>Neopterygii</taxon>
        <taxon>Teleostei</taxon>
        <taxon>Albuliformes</taxon>
        <taxon>Albulidae</taxon>
        <taxon>Albula</taxon>
    </lineage>
</organism>
<evidence type="ECO:0000256" key="2">
    <source>
        <dbReference type="SAM" id="MobiDB-lite"/>
    </source>
</evidence>
<gene>
    <name evidence="4" type="ORF">JZ751_005664</name>
</gene>
<dbReference type="InterPro" id="IPR031780">
    <property type="entry name" value="FAM65_N"/>
</dbReference>
<feature type="domain" description="FAM65 N-terminal" evidence="3">
    <location>
        <begin position="43"/>
        <end position="206"/>
    </location>
</feature>